<feature type="compositionally biased region" description="Basic and acidic residues" evidence="2">
    <location>
        <begin position="260"/>
        <end position="278"/>
    </location>
</feature>
<feature type="region of interest" description="Disordered" evidence="2">
    <location>
        <begin position="239"/>
        <end position="310"/>
    </location>
</feature>
<evidence type="ECO:0000256" key="1">
    <source>
        <dbReference type="ARBA" id="ARBA00022737"/>
    </source>
</evidence>
<feature type="compositionally biased region" description="Basic and acidic residues" evidence="2">
    <location>
        <begin position="359"/>
        <end position="371"/>
    </location>
</feature>
<feature type="compositionally biased region" description="Gly residues" evidence="2">
    <location>
        <begin position="432"/>
        <end position="442"/>
    </location>
</feature>
<keyword evidence="1" id="KW-0677">Repeat</keyword>
<gene>
    <name evidence="3" type="ORF">THAOC_11207</name>
</gene>
<dbReference type="InterPro" id="IPR011990">
    <property type="entry name" value="TPR-like_helical_dom_sf"/>
</dbReference>
<proteinExistence type="predicted"/>
<protein>
    <recommendedName>
        <fullName evidence="5">Pentacotripeptide-repeat region of PRORP domain-containing protein</fullName>
    </recommendedName>
</protein>
<comment type="caution">
    <text evidence="3">The sequence shown here is derived from an EMBL/GenBank/DDBJ whole genome shotgun (WGS) entry which is preliminary data.</text>
</comment>
<feature type="compositionally biased region" description="Basic and acidic residues" evidence="2">
    <location>
        <begin position="445"/>
        <end position="466"/>
    </location>
</feature>
<evidence type="ECO:0008006" key="5">
    <source>
        <dbReference type="Google" id="ProtNLM"/>
    </source>
</evidence>
<dbReference type="InterPro" id="IPR002885">
    <property type="entry name" value="PPR_rpt"/>
</dbReference>
<reference evidence="3 4" key="1">
    <citation type="journal article" date="2012" name="Genome Biol.">
        <title>Genome and low-iron response of an oceanic diatom adapted to chronic iron limitation.</title>
        <authorList>
            <person name="Lommer M."/>
            <person name="Specht M."/>
            <person name="Roy A.S."/>
            <person name="Kraemer L."/>
            <person name="Andreson R."/>
            <person name="Gutowska M.A."/>
            <person name="Wolf J."/>
            <person name="Bergner S.V."/>
            <person name="Schilhabel M.B."/>
            <person name="Klostermeier U.C."/>
            <person name="Beiko R.G."/>
            <person name="Rosenstiel P."/>
            <person name="Hippler M."/>
            <person name="Laroche J."/>
        </authorList>
    </citation>
    <scope>NUCLEOTIDE SEQUENCE [LARGE SCALE GENOMIC DNA]</scope>
    <source>
        <strain evidence="3 4">CCMP1005</strain>
    </source>
</reference>
<accession>K0SQU7</accession>
<dbReference type="Proteomes" id="UP000266841">
    <property type="component" value="Unassembled WGS sequence"/>
</dbReference>
<name>K0SQU7_THAOC</name>
<dbReference type="eggNOG" id="KOG4197">
    <property type="taxonomic scope" value="Eukaryota"/>
</dbReference>
<dbReference type="InterPro" id="IPR051222">
    <property type="entry name" value="PPR/CCM1_RNA-binding"/>
</dbReference>
<feature type="region of interest" description="Disordered" evidence="2">
    <location>
        <begin position="345"/>
        <end position="371"/>
    </location>
</feature>
<feature type="compositionally biased region" description="Basic and acidic residues" evidence="2">
    <location>
        <begin position="501"/>
        <end position="511"/>
    </location>
</feature>
<evidence type="ECO:0000256" key="2">
    <source>
        <dbReference type="SAM" id="MobiDB-lite"/>
    </source>
</evidence>
<keyword evidence="4" id="KW-1185">Reference proteome</keyword>
<evidence type="ECO:0000313" key="3">
    <source>
        <dbReference type="EMBL" id="EJK67725.1"/>
    </source>
</evidence>
<dbReference type="PANTHER" id="PTHR47942:SF63">
    <property type="entry name" value="PENTATRICOPEPTIDE REPEAT-CONTAINING PROTEIN"/>
    <property type="match status" value="1"/>
</dbReference>
<evidence type="ECO:0000313" key="4">
    <source>
        <dbReference type="Proteomes" id="UP000266841"/>
    </source>
</evidence>
<feature type="region of interest" description="Disordered" evidence="2">
    <location>
        <begin position="429"/>
        <end position="623"/>
    </location>
</feature>
<sequence>MRLLDRMERLADELDMPSVRPNQRTYNVALSVIANSASSVPSSLDEYYESIGNKTEEAAAMKGENATSTTASSARRAFNPLHPGRAAESILSRMLSSGLRPNAYTFASVLNTYQRIPNGKLDAAMAADAVIRGMESLHLHGRIDDAPDVFHYTMACACWSRSGEAGVAGERCSEILRHMMERDAAGHDRVRPNIRTFNAVIDSHAYNGRVGDAEDMLMSMVDSYESSAARSMDGIEDEELPVRPDSFSFNTGRGGPEPDAPVHERRQRRRPPERELVRVHNLPLHQGRGAAGEGRAGPRAGTAKEDDRPVQERVQGAVARAAEPDQSHLLLHVGDRRALCPAPAGLGRRGRGAPGPHDAAQRQGREPPAEHVRLPLGPVRVVVVRVRRRREEGHGFAGADGGRDGRVVEGGGGVHIEDDAAVLRARADGVGTEPGAGQGRGGPSRPRDDGAELRDGEHGVEAERPGVLDGPELVRVRRHGPGRQDREARAGEPGVPGEGVRGGRVDPEEGPGRAVPRGAPESSHIRHVHQVLRPTRPAGGAFRGGRRLGLRRLLRRRPRHGLRPDAAPVRPEPPAVPEGAGRQRVQGREPQGKEPVEGREEAQAHQVGRAAGGLEAERREVRP</sequence>
<dbReference type="EMBL" id="AGNL01012714">
    <property type="protein sequence ID" value="EJK67725.1"/>
    <property type="molecule type" value="Genomic_DNA"/>
</dbReference>
<dbReference type="NCBIfam" id="TIGR00756">
    <property type="entry name" value="PPR"/>
    <property type="match status" value="1"/>
</dbReference>
<dbReference type="OrthoDB" id="185373at2759"/>
<organism evidence="3 4">
    <name type="scientific">Thalassiosira oceanica</name>
    <name type="common">Marine diatom</name>
    <dbReference type="NCBI Taxonomy" id="159749"/>
    <lineage>
        <taxon>Eukaryota</taxon>
        <taxon>Sar</taxon>
        <taxon>Stramenopiles</taxon>
        <taxon>Ochrophyta</taxon>
        <taxon>Bacillariophyta</taxon>
        <taxon>Coscinodiscophyceae</taxon>
        <taxon>Thalassiosirophycidae</taxon>
        <taxon>Thalassiosirales</taxon>
        <taxon>Thalassiosiraceae</taxon>
        <taxon>Thalassiosira</taxon>
    </lineage>
</organism>
<feature type="compositionally biased region" description="Basic and acidic residues" evidence="2">
    <location>
        <begin position="586"/>
        <end position="603"/>
    </location>
</feature>
<dbReference type="Gene3D" id="1.25.40.10">
    <property type="entry name" value="Tetratricopeptide repeat domain"/>
    <property type="match status" value="1"/>
</dbReference>
<dbReference type="AlphaFoldDB" id="K0SQU7"/>
<feature type="compositionally biased region" description="Basic residues" evidence="2">
    <location>
        <begin position="544"/>
        <end position="561"/>
    </location>
</feature>
<dbReference type="PANTHER" id="PTHR47942">
    <property type="entry name" value="TETRATRICOPEPTIDE REPEAT (TPR)-LIKE SUPERFAMILY PROTEIN-RELATED"/>
    <property type="match status" value="1"/>
</dbReference>